<evidence type="ECO:0000313" key="2">
    <source>
        <dbReference type="Proteomes" id="UP001150217"/>
    </source>
</evidence>
<proteinExistence type="predicted"/>
<protein>
    <submittedName>
        <fullName evidence="1">Uncharacterized protein</fullName>
    </submittedName>
</protein>
<gene>
    <name evidence="1" type="ORF">C8R41DRAFT_96800</name>
</gene>
<dbReference type="EMBL" id="JANVFT010000124">
    <property type="protein sequence ID" value="KAJ4465611.1"/>
    <property type="molecule type" value="Genomic_DNA"/>
</dbReference>
<accession>A0ABQ8UY61</accession>
<name>A0ABQ8UY61_9AGAR</name>
<dbReference type="Proteomes" id="UP001150217">
    <property type="component" value="Unassembled WGS sequence"/>
</dbReference>
<organism evidence="1 2">
    <name type="scientific">Lentinula lateritia</name>
    <dbReference type="NCBI Taxonomy" id="40482"/>
    <lineage>
        <taxon>Eukaryota</taxon>
        <taxon>Fungi</taxon>
        <taxon>Dikarya</taxon>
        <taxon>Basidiomycota</taxon>
        <taxon>Agaricomycotina</taxon>
        <taxon>Agaricomycetes</taxon>
        <taxon>Agaricomycetidae</taxon>
        <taxon>Agaricales</taxon>
        <taxon>Marasmiineae</taxon>
        <taxon>Omphalotaceae</taxon>
        <taxon>Lentinula</taxon>
    </lineage>
</organism>
<comment type="caution">
    <text evidence="1">The sequence shown here is derived from an EMBL/GenBank/DDBJ whole genome shotgun (WGS) entry which is preliminary data.</text>
</comment>
<reference evidence="1" key="1">
    <citation type="submission" date="2022-08" db="EMBL/GenBank/DDBJ databases">
        <title>A Global Phylogenomic Analysis of the Shiitake Genus Lentinula.</title>
        <authorList>
            <consortium name="DOE Joint Genome Institute"/>
            <person name="Sierra-Patev S."/>
            <person name="Min B."/>
            <person name="Naranjo-Ortiz M."/>
            <person name="Looney B."/>
            <person name="Konkel Z."/>
            <person name="Slot J.C."/>
            <person name="Sakamoto Y."/>
            <person name="Steenwyk J.L."/>
            <person name="Rokas A."/>
            <person name="Carro J."/>
            <person name="Camarero S."/>
            <person name="Ferreira P."/>
            <person name="Molpeceres G."/>
            <person name="Ruiz-Duenas F.J."/>
            <person name="Serrano A."/>
            <person name="Henrissat B."/>
            <person name="Drula E."/>
            <person name="Hughes K.W."/>
            <person name="Mata J.L."/>
            <person name="Ishikawa N.K."/>
            <person name="Vargas-Isla R."/>
            <person name="Ushijima S."/>
            <person name="Smith C.A."/>
            <person name="Ahrendt S."/>
            <person name="Andreopoulos W."/>
            <person name="He G."/>
            <person name="Labutti K."/>
            <person name="Lipzen A."/>
            <person name="Ng V."/>
            <person name="Riley R."/>
            <person name="Sandor L."/>
            <person name="Barry K."/>
            <person name="Martinez A.T."/>
            <person name="Xiao Y."/>
            <person name="Gibbons J.G."/>
            <person name="Terashima K."/>
            <person name="Grigoriev I.V."/>
            <person name="Hibbett D.S."/>
        </authorList>
    </citation>
    <scope>NUCLEOTIDE SEQUENCE</scope>
    <source>
        <strain evidence="1">RHP3577 ss4</strain>
    </source>
</reference>
<sequence>MYILLKYQVLLLISTTTIFNRLLFFLVPKLPQTPSDSLIRVSSYDATVIYLSCYLSCSIAPSYCIISPSICAHLDIFSRNVTCHVSIGATKGEAVLLHTYFCFSIINPIRYLGSAP</sequence>
<keyword evidence="2" id="KW-1185">Reference proteome</keyword>
<evidence type="ECO:0000313" key="1">
    <source>
        <dbReference type="EMBL" id="KAJ4465611.1"/>
    </source>
</evidence>